<dbReference type="GO" id="GO:0043916">
    <property type="term" value="F:DNA-7-methylguanine glycosylase activity"/>
    <property type="evidence" value="ECO:0007669"/>
    <property type="project" value="TreeGrafter"/>
</dbReference>
<dbReference type="AlphaFoldDB" id="A0A829YDG4"/>
<dbReference type="GO" id="GO:0006307">
    <property type="term" value="P:DNA alkylation repair"/>
    <property type="evidence" value="ECO:0007669"/>
    <property type="project" value="TreeGrafter"/>
</dbReference>
<dbReference type="SUPFAM" id="SSF48150">
    <property type="entry name" value="DNA-glycosylase"/>
    <property type="match status" value="1"/>
</dbReference>
<dbReference type="EMBL" id="BLJN01000003">
    <property type="protein sequence ID" value="GFE80993.1"/>
    <property type="molecule type" value="Genomic_DNA"/>
</dbReference>
<protein>
    <recommendedName>
        <fullName evidence="2">DNA-3-methyladenine glycosylase II</fullName>
        <ecNumber evidence="2">3.2.2.21</ecNumber>
    </recommendedName>
</protein>
<evidence type="ECO:0000256" key="3">
    <source>
        <dbReference type="ARBA" id="ARBA00022763"/>
    </source>
</evidence>
<dbReference type="InterPro" id="IPR051912">
    <property type="entry name" value="Alkylbase_DNA_Glycosylase/TA"/>
</dbReference>
<evidence type="ECO:0000256" key="1">
    <source>
        <dbReference type="ARBA" id="ARBA00000086"/>
    </source>
</evidence>
<dbReference type="CDD" id="cd00056">
    <property type="entry name" value="ENDO3c"/>
    <property type="match status" value="1"/>
</dbReference>
<feature type="domain" description="DNA-3-methyladenine glycosylase AlkA N-terminal" evidence="6">
    <location>
        <begin position="5"/>
        <end position="114"/>
    </location>
</feature>
<dbReference type="InterPro" id="IPR037046">
    <property type="entry name" value="AlkA_N_sf"/>
</dbReference>
<organism evidence="7 8">
    <name type="scientific">Steroidobacter agaridevorans</name>
    <dbReference type="NCBI Taxonomy" id="2695856"/>
    <lineage>
        <taxon>Bacteria</taxon>
        <taxon>Pseudomonadati</taxon>
        <taxon>Pseudomonadota</taxon>
        <taxon>Gammaproteobacteria</taxon>
        <taxon>Steroidobacterales</taxon>
        <taxon>Steroidobacteraceae</taxon>
        <taxon>Steroidobacter</taxon>
    </lineage>
</organism>
<keyword evidence="8" id="KW-1185">Reference proteome</keyword>
<dbReference type="Proteomes" id="UP000445000">
    <property type="component" value="Unassembled WGS sequence"/>
</dbReference>
<evidence type="ECO:0000256" key="4">
    <source>
        <dbReference type="ARBA" id="ARBA00023204"/>
    </source>
</evidence>
<dbReference type="InterPro" id="IPR010316">
    <property type="entry name" value="AlkA_N"/>
</dbReference>
<dbReference type="GO" id="GO:0005737">
    <property type="term" value="C:cytoplasm"/>
    <property type="evidence" value="ECO:0007669"/>
    <property type="project" value="TreeGrafter"/>
</dbReference>
<dbReference type="InterPro" id="IPR003265">
    <property type="entry name" value="HhH-GPD_domain"/>
</dbReference>
<dbReference type="PANTHER" id="PTHR43003">
    <property type="entry name" value="DNA-3-METHYLADENINE GLYCOSYLASE"/>
    <property type="match status" value="1"/>
</dbReference>
<comment type="caution">
    <text evidence="7">The sequence shown here is derived from an EMBL/GenBank/DDBJ whole genome shotgun (WGS) entry which is preliminary data.</text>
</comment>
<gene>
    <name evidence="7" type="ORF">GCM10011487_29930</name>
</gene>
<keyword evidence="3" id="KW-0227">DNA damage</keyword>
<dbReference type="Gene3D" id="1.10.1670.10">
    <property type="entry name" value="Helix-hairpin-Helix base-excision DNA repair enzymes (C-terminal)"/>
    <property type="match status" value="1"/>
</dbReference>
<dbReference type="GO" id="GO:0032131">
    <property type="term" value="F:alkylated DNA binding"/>
    <property type="evidence" value="ECO:0007669"/>
    <property type="project" value="TreeGrafter"/>
</dbReference>
<evidence type="ECO:0000256" key="2">
    <source>
        <dbReference type="ARBA" id="ARBA00012000"/>
    </source>
</evidence>
<evidence type="ECO:0000313" key="7">
    <source>
        <dbReference type="EMBL" id="GFE80993.1"/>
    </source>
</evidence>
<dbReference type="SMART" id="SM01009">
    <property type="entry name" value="AlkA_N"/>
    <property type="match status" value="1"/>
</dbReference>
<accession>A0A829YDG4</accession>
<dbReference type="GO" id="GO:0032993">
    <property type="term" value="C:protein-DNA complex"/>
    <property type="evidence" value="ECO:0007669"/>
    <property type="project" value="TreeGrafter"/>
</dbReference>
<keyword evidence="4" id="KW-0234">DNA repair</keyword>
<dbReference type="GO" id="GO:0008725">
    <property type="term" value="F:DNA-3-methyladenine glycosylase activity"/>
    <property type="evidence" value="ECO:0007669"/>
    <property type="project" value="TreeGrafter"/>
</dbReference>
<dbReference type="SUPFAM" id="SSF55945">
    <property type="entry name" value="TATA-box binding protein-like"/>
    <property type="match status" value="1"/>
</dbReference>
<sequence>MHIGDIQVRTPFPWQVLLDYYSHRLTPGFESVEGGRYQRLNGKRTIIVEYDTNQSRLVVSANGRVDADETLAAAARLFDVEHDHELIHERLHRSKPLKQRLANLPGMRPLGAWSPFELCIRTILGQQVTVAAAGTLMRRLVERCGSITPECVVAADVSNMGMPGKRAAALQSFAQAIVDGRVDFSQPWAQVDTALQTLPGFGPWTRAYLAIRLGRDRDAFPASDIGLIRAAKVETPAELLKLAEAWRPLRAYAAIYLWAVPP</sequence>
<dbReference type="InterPro" id="IPR011257">
    <property type="entry name" value="DNA_glycosylase"/>
</dbReference>
<dbReference type="SMART" id="SM00478">
    <property type="entry name" value="ENDO3c"/>
    <property type="match status" value="1"/>
</dbReference>
<evidence type="ECO:0000259" key="5">
    <source>
        <dbReference type="SMART" id="SM00478"/>
    </source>
</evidence>
<proteinExistence type="predicted"/>
<reference evidence="8" key="1">
    <citation type="submission" date="2020-01" db="EMBL/GenBank/DDBJ databases">
        <title>'Steroidobacter agaridevorans' sp. nov., agar-degrading bacteria isolated from rhizosphere soils.</title>
        <authorList>
            <person name="Ikenaga M."/>
            <person name="Kataoka M."/>
            <person name="Murouchi A."/>
            <person name="Katsuragi S."/>
            <person name="Sakai M."/>
        </authorList>
    </citation>
    <scope>NUCLEOTIDE SEQUENCE [LARGE SCALE GENOMIC DNA]</scope>
    <source>
        <strain evidence="8">YU21-B</strain>
    </source>
</reference>
<evidence type="ECO:0000313" key="8">
    <source>
        <dbReference type="Proteomes" id="UP000445000"/>
    </source>
</evidence>
<dbReference type="PANTHER" id="PTHR43003:SF13">
    <property type="entry name" value="DNA-3-METHYLADENINE GLYCOSYLASE 2"/>
    <property type="match status" value="1"/>
</dbReference>
<dbReference type="Pfam" id="PF00730">
    <property type="entry name" value="HhH-GPD"/>
    <property type="match status" value="1"/>
</dbReference>
<dbReference type="Gene3D" id="1.10.340.30">
    <property type="entry name" value="Hypothetical protein, domain 2"/>
    <property type="match status" value="1"/>
</dbReference>
<dbReference type="Gene3D" id="3.30.310.20">
    <property type="entry name" value="DNA-3-methyladenine glycosylase AlkA, N-terminal domain"/>
    <property type="match status" value="1"/>
</dbReference>
<feature type="domain" description="HhH-GPD" evidence="5">
    <location>
        <begin position="124"/>
        <end position="262"/>
    </location>
</feature>
<dbReference type="InterPro" id="IPR023170">
    <property type="entry name" value="HhH_base_excis_C"/>
</dbReference>
<dbReference type="EC" id="3.2.2.21" evidence="2"/>
<evidence type="ECO:0000259" key="6">
    <source>
        <dbReference type="SMART" id="SM01009"/>
    </source>
</evidence>
<dbReference type="RefSeq" id="WP_161812699.1">
    <property type="nucleotide sequence ID" value="NZ_BLJN01000003.1"/>
</dbReference>
<name>A0A829YDG4_9GAMM</name>
<comment type="catalytic activity">
    <reaction evidence="1">
        <text>Hydrolysis of alkylated DNA, releasing 3-methyladenine, 3-methylguanine, 7-methylguanine and 7-methyladenine.</text>
        <dbReference type="EC" id="3.2.2.21"/>
    </reaction>
</comment>
<dbReference type="Pfam" id="PF06029">
    <property type="entry name" value="AlkA_N"/>
    <property type="match status" value="1"/>
</dbReference>
<dbReference type="GO" id="GO:0006285">
    <property type="term" value="P:base-excision repair, AP site formation"/>
    <property type="evidence" value="ECO:0007669"/>
    <property type="project" value="TreeGrafter"/>
</dbReference>